<dbReference type="Proteomes" id="UP001196413">
    <property type="component" value="Unassembled WGS sequence"/>
</dbReference>
<proteinExistence type="predicted"/>
<evidence type="ECO:0000313" key="2">
    <source>
        <dbReference type="Proteomes" id="UP001196413"/>
    </source>
</evidence>
<gene>
    <name evidence="1" type="ORF">KIN20_026870</name>
</gene>
<name>A0AAD5QYM5_PARTN</name>
<reference evidence="1" key="1">
    <citation type="submission" date="2021-06" db="EMBL/GenBank/DDBJ databases">
        <title>Parelaphostrongylus tenuis whole genome reference sequence.</title>
        <authorList>
            <person name="Garwood T.J."/>
            <person name="Larsen P.A."/>
            <person name="Fountain-Jones N.M."/>
            <person name="Garbe J.R."/>
            <person name="Macchietto M.G."/>
            <person name="Kania S.A."/>
            <person name="Gerhold R.W."/>
            <person name="Richards J.E."/>
            <person name="Wolf T.M."/>
        </authorList>
    </citation>
    <scope>NUCLEOTIDE SEQUENCE</scope>
    <source>
        <strain evidence="1">MNPRO001-30</strain>
        <tissue evidence="1">Meninges</tissue>
    </source>
</reference>
<keyword evidence="2" id="KW-1185">Reference proteome</keyword>
<sequence length="75" mass="8517">MEWTHFEELSTYNCTYNELANTLLLGHCPAHLTNTQVNLDRIRNAKPNNAYVMESFDVCIPIPALYTNVSIDSAL</sequence>
<dbReference type="AlphaFoldDB" id="A0AAD5QYM5"/>
<evidence type="ECO:0000313" key="1">
    <source>
        <dbReference type="EMBL" id="KAJ1366256.1"/>
    </source>
</evidence>
<dbReference type="EMBL" id="JAHQIW010005497">
    <property type="protein sequence ID" value="KAJ1366256.1"/>
    <property type="molecule type" value="Genomic_DNA"/>
</dbReference>
<accession>A0AAD5QYM5</accession>
<protein>
    <submittedName>
        <fullName evidence="1">Uncharacterized protein</fullName>
    </submittedName>
</protein>
<organism evidence="1 2">
    <name type="scientific">Parelaphostrongylus tenuis</name>
    <name type="common">Meningeal worm</name>
    <dbReference type="NCBI Taxonomy" id="148309"/>
    <lineage>
        <taxon>Eukaryota</taxon>
        <taxon>Metazoa</taxon>
        <taxon>Ecdysozoa</taxon>
        <taxon>Nematoda</taxon>
        <taxon>Chromadorea</taxon>
        <taxon>Rhabditida</taxon>
        <taxon>Rhabditina</taxon>
        <taxon>Rhabditomorpha</taxon>
        <taxon>Strongyloidea</taxon>
        <taxon>Metastrongylidae</taxon>
        <taxon>Parelaphostrongylus</taxon>
    </lineage>
</organism>
<comment type="caution">
    <text evidence="1">The sequence shown here is derived from an EMBL/GenBank/DDBJ whole genome shotgun (WGS) entry which is preliminary data.</text>
</comment>